<keyword evidence="4" id="KW-0808">Transferase</keyword>
<comment type="caution">
    <text evidence="7">The sequence shown here is derived from an EMBL/GenBank/DDBJ whole genome shotgun (WGS) entry which is preliminary data.</text>
</comment>
<comment type="similarity">
    <text evidence="2">Belongs to the glycosyltransferase 28 family.</text>
</comment>
<feature type="domain" description="Glycosyl transferase family 28 C-terminal" evidence="5">
    <location>
        <begin position="269"/>
        <end position="395"/>
    </location>
</feature>
<sequence>MKILFLTSSPGYGHTRAAEALELAFRQRYPDLQADRLDVTDLFDKEVSAALQQAYLELTADHPELYQKLYDLDKGVYQQLAGTVPADQELIDFLLAQQKRWQSDKGDQSRIPFSTTCQSVDSALVNSLISGICHREKIPGSKLLLKGLLGLFYHILANRLKNYVTAFNPDLLVATQMYPNALLTRYVSKGVITQPVIGVLTDYGAHGLWMRDSTRLFCVSHESVAASLHQRGISGDRTSVTGIPLMPAFENPPSQEAARAALGLDDAPTVLVTGGQCGIGINDAVRNLVESDQHHYRVLVTAGRAPADAELTELANRYPERLKLYPWSDDMVSLLRAADVVVGKPGGLTVSESLACGRPFIATCCLGGQEGHNVQFLKNHQVGARIETDELPVLLNQWFSDPDAMASMKARAEACGRRQAAHHVVSQVEALLQESAMDDWQRQLVRE</sequence>
<dbReference type="Proteomes" id="UP000652567">
    <property type="component" value="Unassembled WGS sequence"/>
</dbReference>
<comment type="subcellular location">
    <subcellularLocation>
        <location evidence="1">Membrane</location>
    </subcellularLocation>
</comment>
<feature type="domain" description="Diacylglycerol glucosyltransferase N-terminal" evidence="6">
    <location>
        <begin position="151"/>
        <end position="244"/>
    </location>
</feature>
<name>A0A928V2C8_9GAMM</name>
<protein>
    <submittedName>
        <fullName evidence="7">Glycosyltransferase</fullName>
    </submittedName>
</protein>
<evidence type="ECO:0000259" key="5">
    <source>
        <dbReference type="Pfam" id="PF04101"/>
    </source>
</evidence>
<reference evidence="7" key="1">
    <citation type="submission" date="2018-07" db="EMBL/GenBank/DDBJ databases">
        <title>Genome assembly of strain Ka43.</title>
        <authorList>
            <person name="Kukolya J."/>
            <person name="Nagy I."/>
            <person name="Horvath B."/>
            <person name="Toth A."/>
        </authorList>
    </citation>
    <scope>NUCLEOTIDE SEQUENCE</scope>
    <source>
        <strain evidence="7">KB43</strain>
    </source>
</reference>
<dbReference type="Pfam" id="PF04101">
    <property type="entry name" value="Glyco_tran_28_C"/>
    <property type="match status" value="1"/>
</dbReference>
<evidence type="ECO:0000256" key="3">
    <source>
        <dbReference type="ARBA" id="ARBA00022676"/>
    </source>
</evidence>
<organism evidence="7 8">
    <name type="scientific">Cellvibrio polysaccharolyticus</name>
    <dbReference type="NCBI Taxonomy" id="2082724"/>
    <lineage>
        <taxon>Bacteria</taxon>
        <taxon>Pseudomonadati</taxon>
        <taxon>Pseudomonadota</taxon>
        <taxon>Gammaproteobacteria</taxon>
        <taxon>Cellvibrionales</taxon>
        <taxon>Cellvibrionaceae</taxon>
        <taxon>Cellvibrio</taxon>
    </lineage>
</organism>
<keyword evidence="3" id="KW-0328">Glycosyltransferase</keyword>
<dbReference type="PANTHER" id="PTHR43025">
    <property type="entry name" value="MONOGALACTOSYLDIACYLGLYCEROL SYNTHASE"/>
    <property type="match status" value="1"/>
</dbReference>
<evidence type="ECO:0000313" key="8">
    <source>
        <dbReference type="Proteomes" id="UP000652567"/>
    </source>
</evidence>
<accession>A0A928V2C8</accession>
<evidence type="ECO:0000256" key="2">
    <source>
        <dbReference type="ARBA" id="ARBA00006962"/>
    </source>
</evidence>
<evidence type="ECO:0000313" key="7">
    <source>
        <dbReference type="EMBL" id="MBE8715895.1"/>
    </source>
</evidence>
<dbReference type="InterPro" id="IPR009695">
    <property type="entry name" value="Diacylglyc_glucosyltr_N"/>
</dbReference>
<proteinExistence type="inferred from homology"/>
<dbReference type="InterPro" id="IPR050519">
    <property type="entry name" value="Glycosyltransf_28_UgtP"/>
</dbReference>
<dbReference type="Pfam" id="PF06925">
    <property type="entry name" value="MGDG_synth"/>
    <property type="match status" value="1"/>
</dbReference>
<dbReference type="InterPro" id="IPR007235">
    <property type="entry name" value="Glyco_trans_28_C"/>
</dbReference>
<evidence type="ECO:0000256" key="4">
    <source>
        <dbReference type="ARBA" id="ARBA00022679"/>
    </source>
</evidence>
<gene>
    <name evidence="7" type="ORF">C4F51_01665</name>
</gene>
<evidence type="ECO:0000256" key="1">
    <source>
        <dbReference type="ARBA" id="ARBA00004370"/>
    </source>
</evidence>
<keyword evidence="8" id="KW-1185">Reference proteome</keyword>
<dbReference type="SUPFAM" id="SSF53756">
    <property type="entry name" value="UDP-Glycosyltransferase/glycogen phosphorylase"/>
    <property type="match status" value="1"/>
</dbReference>
<dbReference type="EMBL" id="PRDL01000001">
    <property type="protein sequence ID" value="MBE8715895.1"/>
    <property type="molecule type" value="Genomic_DNA"/>
</dbReference>
<dbReference type="AlphaFoldDB" id="A0A928V2C8"/>
<dbReference type="Gene3D" id="3.40.50.2000">
    <property type="entry name" value="Glycogen Phosphorylase B"/>
    <property type="match status" value="1"/>
</dbReference>
<dbReference type="RefSeq" id="WP_193906587.1">
    <property type="nucleotide sequence ID" value="NZ_PRDL01000001.1"/>
</dbReference>
<evidence type="ECO:0000259" key="6">
    <source>
        <dbReference type="Pfam" id="PF06925"/>
    </source>
</evidence>
<dbReference type="GO" id="GO:0016020">
    <property type="term" value="C:membrane"/>
    <property type="evidence" value="ECO:0007669"/>
    <property type="project" value="UniProtKB-SubCell"/>
</dbReference>
<dbReference type="GO" id="GO:0016758">
    <property type="term" value="F:hexosyltransferase activity"/>
    <property type="evidence" value="ECO:0007669"/>
    <property type="project" value="InterPro"/>
</dbReference>
<dbReference type="PANTHER" id="PTHR43025:SF3">
    <property type="entry name" value="MONOGALACTOSYLDIACYLGLYCEROL SYNTHASE 1, CHLOROPLASTIC"/>
    <property type="match status" value="1"/>
</dbReference>
<dbReference type="GO" id="GO:0009247">
    <property type="term" value="P:glycolipid biosynthetic process"/>
    <property type="evidence" value="ECO:0007669"/>
    <property type="project" value="InterPro"/>
</dbReference>